<keyword evidence="2" id="KW-1185">Reference proteome</keyword>
<name>A0ACB6R8N3_9PLEO</name>
<organism evidence="1 2">
    <name type="scientific">Lindgomyces ingoldianus</name>
    <dbReference type="NCBI Taxonomy" id="673940"/>
    <lineage>
        <taxon>Eukaryota</taxon>
        <taxon>Fungi</taxon>
        <taxon>Dikarya</taxon>
        <taxon>Ascomycota</taxon>
        <taxon>Pezizomycotina</taxon>
        <taxon>Dothideomycetes</taxon>
        <taxon>Pleosporomycetidae</taxon>
        <taxon>Pleosporales</taxon>
        <taxon>Lindgomycetaceae</taxon>
        <taxon>Lindgomyces</taxon>
    </lineage>
</organism>
<evidence type="ECO:0000313" key="2">
    <source>
        <dbReference type="Proteomes" id="UP000799755"/>
    </source>
</evidence>
<gene>
    <name evidence="1" type="ORF">BDR25DRAFT_351206</name>
</gene>
<accession>A0ACB6R8N3</accession>
<reference evidence="1" key="1">
    <citation type="journal article" date="2020" name="Stud. Mycol.">
        <title>101 Dothideomycetes genomes: a test case for predicting lifestyles and emergence of pathogens.</title>
        <authorList>
            <person name="Haridas S."/>
            <person name="Albert R."/>
            <person name="Binder M."/>
            <person name="Bloem J."/>
            <person name="Labutti K."/>
            <person name="Salamov A."/>
            <person name="Andreopoulos B."/>
            <person name="Baker S."/>
            <person name="Barry K."/>
            <person name="Bills G."/>
            <person name="Bluhm B."/>
            <person name="Cannon C."/>
            <person name="Castanera R."/>
            <person name="Culley D."/>
            <person name="Daum C."/>
            <person name="Ezra D."/>
            <person name="Gonzalez J."/>
            <person name="Henrissat B."/>
            <person name="Kuo A."/>
            <person name="Liang C."/>
            <person name="Lipzen A."/>
            <person name="Lutzoni F."/>
            <person name="Magnuson J."/>
            <person name="Mondo S."/>
            <person name="Nolan M."/>
            <person name="Ohm R."/>
            <person name="Pangilinan J."/>
            <person name="Park H.-J."/>
            <person name="Ramirez L."/>
            <person name="Alfaro M."/>
            <person name="Sun H."/>
            <person name="Tritt A."/>
            <person name="Yoshinaga Y."/>
            <person name="Zwiers L.-H."/>
            <person name="Turgeon B."/>
            <person name="Goodwin S."/>
            <person name="Spatafora J."/>
            <person name="Crous P."/>
            <person name="Grigoriev I."/>
        </authorList>
    </citation>
    <scope>NUCLEOTIDE SEQUENCE</scope>
    <source>
        <strain evidence="1">ATCC 200398</strain>
    </source>
</reference>
<comment type="caution">
    <text evidence="1">The sequence shown here is derived from an EMBL/GenBank/DDBJ whole genome shotgun (WGS) entry which is preliminary data.</text>
</comment>
<sequence length="309" mass="35310">MALNCLVGYMTNNHEAPHRNLKLEGSGTGFRIWGFFMCNFLRVTYAPVVRYDGMTYTGIICLRPPSICNHLLPSATLILPHFLIYYQATHDSYFSWYPDFVRLSTSWIYHIRIHFHWNEYLVSQASKHKAYSREYPTASDKLSSYSPGMNEVSYGGYSALFTATRGGTVHPPAETGTPTAGPPEAPFQLLVRRRIVVMKKPCALSRTCLEFKSARCAYYEVRAAIRRAIGEICGQPPLQDASAVWFNDIYPIGYHKKCHSYYLFSHKKLQALLIALWSHRPLLLSLTIPPSTTLLENILLYIENFLTTY</sequence>
<protein>
    <submittedName>
        <fullName evidence="1">Uncharacterized protein</fullName>
    </submittedName>
</protein>
<evidence type="ECO:0000313" key="1">
    <source>
        <dbReference type="EMBL" id="KAF2474682.1"/>
    </source>
</evidence>
<dbReference type="Proteomes" id="UP000799755">
    <property type="component" value="Unassembled WGS sequence"/>
</dbReference>
<proteinExistence type="predicted"/>
<dbReference type="EMBL" id="MU003497">
    <property type="protein sequence ID" value="KAF2474682.1"/>
    <property type="molecule type" value="Genomic_DNA"/>
</dbReference>